<organism evidence="1 2">
    <name type="scientific">Anisakis simplex</name>
    <name type="common">Herring worm</name>
    <dbReference type="NCBI Taxonomy" id="6269"/>
    <lineage>
        <taxon>Eukaryota</taxon>
        <taxon>Metazoa</taxon>
        <taxon>Ecdysozoa</taxon>
        <taxon>Nematoda</taxon>
        <taxon>Chromadorea</taxon>
        <taxon>Rhabditida</taxon>
        <taxon>Spirurina</taxon>
        <taxon>Ascaridomorpha</taxon>
        <taxon>Ascaridoidea</taxon>
        <taxon>Anisakidae</taxon>
        <taxon>Anisakis</taxon>
        <taxon>Anisakis simplex complex</taxon>
    </lineage>
</organism>
<gene>
    <name evidence="1" type="ORF">ASIM_LOCUS1604</name>
</gene>
<reference evidence="1 2" key="1">
    <citation type="submission" date="2018-11" db="EMBL/GenBank/DDBJ databases">
        <authorList>
            <consortium name="Pathogen Informatics"/>
        </authorList>
    </citation>
    <scope>NUCLEOTIDE SEQUENCE [LARGE SCALE GENOMIC DNA]</scope>
</reference>
<sequence length="168" mass="19792">MDITVAERDPVVKDIAKKWFGVKENNRYRIFIKDGVTVLKERMQQNQNFDVVILDSCYFGYEDAICCPTKPYLDESNIRLIRDTLSPNGIMAANMYALRDHDESFKTVINAYKNVFETCLVLDVMLEANKILVCYKRKIEHEDKEKEKIDKAIENIKVQFSLDFWDKY</sequence>
<accession>A0A3P6NSY0</accession>
<protein>
    <recommendedName>
        <fullName evidence="3">PABS domain-containing protein</fullName>
    </recommendedName>
</protein>
<proteinExistence type="predicted"/>
<evidence type="ECO:0000313" key="1">
    <source>
        <dbReference type="EMBL" id="VDK18954.1"/>
    </source>
</evidence>
<dbReference type="Pfam" id="PF01564">
    <property type="entry name" value="Spermine_synth"/>
    <property type="match status" value="1"/>
</dbReference>
<dbReference type="Proteomes" id="UP000267096">
    <property type="component" value="Unassembled WGS sequence"/>
</dbReference>
<name>A0A3P6NSY0_ANISI</name>
<evidence type="ECO:0000313" key="2">
    <source>
        <dbReference type="Proteomes" id="UP000267096"/>
    </source>
</evidence>
<dbReference type="EMBL" id="UYRR01001792">
    <property type="protein sequence ID" value="VDK18954.1"/>
    <property type="molecule type" value="Genomic_DNA"/>
</dbReference>
<dbReference type="SUPFAM" id="SSF53335">
    <property type="entry name" value="S-adenosyl-L-methionine-dependent methyltransferases"/>
    <property type="match status" value="1"/>
</dbReference>
<keyword evidence="2" id="KW-1185">Reference proteome</keyword>
<dbReference type="AlphaFoldDB" id="A0A3P6NSY0"/>
<dbReference type="Gene3D" id="3.40.50.150">
    <property type="entry name" value="Vaccinia Virus protein VP39"/>
    <property type="match status" value="1"/>
</dbReference>
<dbReference type="OrthoDB" id="5856627at2759"/>
<dbReference type="InterPro" id="IPR029063">
    <property type="entry name" value="SAM-dependent_MTases_sf"/>
</dbReference>
<evidence type="ECO:0008006" key="3">
    <source>
        <dbReference type="Google" id="ProtNLM"/>
    </source>
</evidence>